<accession>A0ABQ7GS43</accession>
<protein>
    <submittedName>
        <fullName evidence="1">Uncharacterized protein</fullName>
    </submittedName>
</protein>
<dbReference type="EMBL" id="MU069616">
    <property type="protein sequence ID" value="KAF5837415.1"/>
    <property type="molecule type" value="Genomic_DNA"/>
</dbReference>
<dbReference type="Proteomes" id="UP000815325">
    <property type="component" value="Unassembled WGS sequence"/>
</dbReference>
<evidence type="ECO:0000313" key="2">
    <source>
        <dbReference type="Proteomes" id="UP000815325"/>
    </source>
</evidence>
<gene>
    <name evidence="1" type="ORF">DUNSADRAFT_4395</name>
</gene>
<keyword evidence="2" id="KW-1185">Reference proteome</keyword>
<organism evidence="1 2">
    <name type="scientific">Dunaliella salina</name>
    <name type="common">Green alga</name>
    <name type="synonym">Protococcus salinus</name>
    <dbReference type="NCBI Taxonomy" id="3046"/>
    <lineage>
        <taxon>Eukaryota</taxon>
        <taxon>Viridiplantae</taxon>
        <taxon>Chlorophyta</taxon>
        <taxon>core chlorophytes</taxon>
        <taxon>Chlorophyceae</taxon>
        <taxon>CS clade</taxon>
        <taxon>Chlamydomonadales</taxon>
        <taxon>Dunaliellaceae</taxon>
        <taxon>Dunaliella</taxon>
    </lineage>
</organism>
<name>A0ABQ7GS43_DUNSA</name>
<sequence length="70" mass="7182">MEGLACRGAPMEFLNMCAGAGSQTCVGLPALGCAIVIPPPVHTAVSQGCEQIDAYSRMRSKANDSVASLK</sequence>
<evidence type="ECO:0000313" key="1">
    <source>
        <dbReference type="EMBL" id="KAF5837415.1"/>
    </source>
</evidence>
<proteinExistence type="predicted"/>
<comment type="caution">
    <text evidence="1">The sequence shown here is derived from an EMBL/GenBank/DDBJ whole genome shotgun (WGS) entry which is preliminary data.</text>
</comment>
<reference evidence="1" key="1">
    <citation type="submission" date="2017-08" db="EMBL/GenBank/DDBJ databases">
        <authorList>
            <person name="Polle J.E."/>
            <person name="Barry K."/>
            <person name="Cushman J."/>
            <person name="Schmutz J."/>
            <person name="Tran D."/>
            <person name="Hathwaick L.T."/>
            <person name="Yim W.C."/>
            <person name="Jenkins J."/>
            <person name="Mckie-Krisberg Z.M."/>
            <person name="Prochnik S."/>
            <person name="Lindquist E."/>
            <person name="Dockter R.B."/>
            <person name="Adam C."/>
            <person name="Molina H."/>
            <person name="Bunkerborg J."/>
            <person name="Jin E."/>
            <person name="Buchheim M."/>
            <person name="Magnuson J."/>
        </authorList>
    </citation>
    <scope>NUCLEOTIDE SEQUENCE</scope>
    <source>
        <strain evidence="1">CCAP 19/18</strain>
    </source>
</reference>